<dbReference type="Pfam" id="PF01385">
    <property type="entry name" value="OrfB_IS605"/>
    <property type="match status" value="1"/>
</dbReference>
<dbReference type="NCBIfam" id="NF038281">
    <property type="entry name" value="IS200_TnpB"/>
    <property type="match status" value="1"/>
</dbReference>
<dbReference type="InterPro" id="IPR001959">
    <property type="entry name" value="Transposase"/>
</dbReference>
<name>A0A4U3B0W7_9BACI</name>
<feature type="domain" description="Probable transposase IS891/IS1136/IS1341" evidence="1">
    <location>
        <begin position="164"/>
        <end position="277"/>
    </location>
</feature>
<dbReference type="Proteomes" id="UP000305222">
    <property type="component" value="Unassembled WGS sequence"/>
</dbReference>
<protein>
    <submittedName>
        <fullName evidence="3">Transposase</fullName>
    </submittedName>
</protein>
<dbReference type="AlphaFoldDB" id="A0A4U3B0W7"/>
<gene>
    <name evidence="3" type="ORF">FC699_15440</name>
</gene>
<evidence type="ECO:0000313" key="4">
    <source>
        <dbReference type="Proteomes" id="UP000305222"/>
    </source>
</evidence>
<organism evidence="3 4">
    <name type="scientific">Bacillus wiedmannii</name>
    <dbReference type="NCBI Taxonomy" id="1890302"/>
    <lineage>
        <taxon>Bacteria</taxon>
        <taxon>Bacillati</taxon>
        <taxon>Bacillota</taxon>
        <taxon>Bacilli</taxon>
        <taxon>Bacillales</taxon>
        <taxon>Bacillaceae</taxon>
        <taxon>Bacillus</taxon>
        <taxon>Bacillus cereus group</taxon>
    </lineage>
</organism>
<accession>A0A4U3B0W7</accession>
<evidence type="ECO:0000313" key="3">
    <source>
        <dbReference type="EMBL" id="TKI94498.1"/>
    </source>
</evidence>
<dbReference type="Pfam" id="PF12323">
    <property type="entry name" value="HTH_OrfB_IS605"/>
    <property type="match status" value="1"/>
</dbReference>
<evidence type="ECO:0000259" key="2">
    <source>
        <dbReference type="Pfam" id="PF12323"/>
    </source>
</evidence>
<dbReference type="InterPro" id="IPR053522">
    <property type="entry name" value="RNA-guided_endonuclease_TnpB"/>
</dbReference>
<proteinExistence type="predicted"/>
<feature type="non-terminal residue" evidence="3">
    <location>
        <position position="284"/>
    </location>
</feature>
<reference evidence="3 4" key="1">
    <citation type="journal article" date="2019" name="Environ. Microbiol.">
        <title>An active ?-lactamase is a part of an orchestrated cell wall stress resistance network of Bacillus subtilis and related rhizosphere species.</title>
        <authorList>
            <person name="Bucher T."/>
            <person name="Keren-Paz A."/>
            <person name="Hausser J."/>
            <person name="Olender T."/>
            <person name="Cytryn E."/>
            <person name="Kolodkin-Gal I."/>
        </authorList>
    </citation>
    <scope>NUCLEOTIDE SEQUENCE [LARGE SCALE GENOMIC DNA]</scope>
    <source>
        <strain evidence="3 4">I5</strain>
    </source>
</reference>
<sequence length="284" mass="32693">MMINKAYKFRIYPNQAQATLINKTIGCSRFVFNHFLSLWDNAYRETGKGLAYGTCSAKLPAMKKEFVWLKEVDSIAIQSSVRNLADAYTRFFKKQNSAPRFKSKKNNVQSYTTKQTNENIAVIGNKIKLPKLGLVRFAKSREVKGRILNATIRRNPSGRYFVSLLVETEVQELPKTHSYIGMDVGIKDFAILSDGTTYKNPKFFRSLEEKLAKAQRVLSRRMKGSSRWNKQRVKVARIHEYMTNARKDYLDKISTEIIKNHDVIGIEDLQVSNMLKNHKLAKAI</sequence>
<comment type="caution">
    <text evidence="3">The sequence shown here is derived from an EMBL/GenBank/DDBJ whole genome shotgun (WGS) entry which is preliminary data.</text>
</comment>
<dbReference type="EMBL" id="SZON01000690">
    <property type="protein sequence ID" value="TKI94498.1"/>
    <property type="molecule type" value="Genomic_DNA"/>
</dbReference>
<dbReference type="InterPro" id="IPR021027">
    <property type="entry name" value="Transposase_put_HTH"/>
</dbReference>
<feature type="domain" description="Transposase putative helix-turn-helix" evidence="2">
    <location>
        <begin position="1"/>
        <end position="48"/>
    </location>
</feature>
<evidence type="ECO:0000259" key="1">
    <source>
        <dbReference type="Pfam" id="PF01385"/>
    </source>
</evidence>
<dbReference type="NCBIfam" id="NF040570">
    <property type="entry name" value="guided_TnpB"/>
    <property type="match status" value="1"/>
</dbReference>